<keyword evidence="1" id="KW-1133">Transmembrane helix</keyword>
<evidence type="ECO:0000313" key="2">
    <source>
        <dbReference type="EMBL" id="MDG0811816.1"/>
    </source>
</evidence>
<feature type="transmembrane region" description="Helical" evidence="1">
    <location>
        <begin position="164"/>
        <end position="185"/>
    </location>
</feature>
<proteinExistence type="predicted"/>
<comment type="caution">
    <text evidence="2">The sequence shown here is derived from an EMBL/GenBank/DDBJ whole genome shotgun (WGS) entry which is preliminary data.</text>
</comment>
<feature type="transmembrane region" description="Helical" evidence="1">
    <location>
        <begin position="132"/>
        <end position="152"/>
    </location>
</feature>
<feature type="transmembrane region" description="Helical" evidence="1">
    <location>
        <begin position="9"/>
        <end position="29"/>
    </location>
</feature>
<organism evidence="2 3">
    <name type="scientific">Cohnella rhizosphaerae</name>
    <dbReference type="NCBI Taxonomy" id="1457232"/>
    <lineage>
        <taxon>Bacteria</taxon>
        <taxon>Bacillati</taxon>
        <taxon>Bacillota</taxon>
        <taxon>Bacilli</taxon>
        <taxon>Bacillales</taxon>
        <taxon>Paenibacillaceae</taxon>
        <taxon>Cohnella</taxon>
    </lineage>
</organism>
<dbReference type="Proteomes" id="UP001153404">
    <property type="component" value="Unassembled WGS sequence"/>
</dbReference>
<feature type="transmembrane region" description="Helical" evidence="1">
    <location>
        <begin position="108"/>
        <end position="126"/>
    </location>
</feature>
<dbReference type="EMBL" id="JAPDIA010000007">
    <property type="protein sequence ID" value="MDG0811816.1"/>
    <property type="molecule type" value="Genomic_DNA"/>
</dbReference>
<keyword evidence="1" id="KW-0472">Membrane</keyword>
<dbReference type="RefSeq" id="WP_277534647.1">
    <property type="nucleotide sequence ID" value="NZ_JAPDIA010000007.1"/>
</dbReference>
<keyword evidence="1" id="KW-0812">Transmembrane</keyword>
<feature type="transmembrane region" description="Helical" evidence="1">
    <location>
        <begin position="81"/>
        <end position="101"/>
    </location>
</feature>
<reference evidence="2" key="1">
    <citation type="submission" date="2022-10" db="EMBL/GenBank/DDBJ databases">
        <title>Comparative genomic analysis of Cohnella hashimotonis sp. nov., isolated from the International Space Station.</title>
        <authorList>
            <person name="Simpson A."/>
            <person name="Venkateswaran K."/>
        </authorList>
    </citation>
    <scope>NUCLEOTIDE SEQUENCE</scope>
    <source>
        <strain evidence="2">DSM 28161</strain>
    </source>
</reference>
<accession>A0A9X4KWU5</accession>
<name>A0A9X4KWU5_9BACL</name>
<gene>
    <name evidence="2" type="ORF">OMP40_22400</name>
</gene>
<protein>
    <submittedName>
        <fullName evidence="2">Uncharacterized protein</fullName>
    </submittedName>
</protein>
<evidence type="ECO:0000313" key="3">
    <source>
        <dbReference type="Proteomes" id="UP001153404"/>
    </source>
</evidence>
<dbReference type="AlphaFoldDB" id="A0A9X4KWU5"/>
<keyword evidence="3" id="KW-1185">Reference proteome</keyword>
<sequence>MSDRLSRRLIICFVLCAVSLSIFFLIQIANFPLISDDFDLGINGGNFKERLNQLDNPSYARGPFFFVILLNLFFHNDTFEIPHVIIGLMHLLVCTGFILLARKMWSHAHFISIGLMAVYLFINPLTNQSTMWILQSYPIFTLLFGVYAALSIIQYKLTARRSWYYLYCTLASLSILCNEQGLLMLPLYLYVNYYFGSSSYKNKAYAWFKSGLPFFCGLAHSLCDLSNSIKSFF</sequence>
<evidence type="ECO:0000256" key="1">
    <source>
        <dbReference type="SAM" id="Phobius"/>
    </source>
</evidence>